<feature type="compositionally biased region" description="Acidic residues" evidence="1">
    <location>
        <begin position="21"/>
        <end position="36"/>
    </location>
</feature>
<reference evidence="2" key="2">
    <citation type="submission" date="2012-06" db="EMBL/GenBank/DDBJ databases">
        <authorList>
            <person name="Yu Y."/>
            <person name="Currie J."/>
            <person name="Lomeli R."/>
            <person name="Angelova A."/>
            <person name="Collura K."/>
            <person name="Wissotski M."/>
            <person name="Campos D."/>
            <person name="Kudrna D."/>
            <person name="Golser W."/>
            <person name="Ashely E."/>
            <person name="Descour A."/>
            <person name="Fernandes J."/>
            <person name="Soderlund C."/>
            <person name="Walbot V."/>
        </authorList>
    </citation>
    <scope>NUCLEOTIDE SEQUENCE</scope>
    <source>
        <strain evidence="2">B73</strain>
    </source>
</reference>
<feature type="region of interest" description="Disordered" evidence="1">
    <location>
        <begin position="14"/>
        <end position="49"/>
    </location>
</feature>
<dbReference type="AlphaFoldDB" id="C4J556"/>
<proteinExistence type="evidence at transcript level"/>
<protein>
    <submittedName>
        <fullName evidence="2">Uncharacterized protein</fullName>
    </submittedName>
</protein>
<reference evidence="2" key="1">
    <citation type="journal article" date="2009" name="PLoS Genet.">
        <title>Sequencing, mapping, and analysis of 27,455 maize full-length cDNAs.</title>
        <authorList>
            <person name="Soderlund C."/>
            <person name="Descour A."/>
            <person name="Kudrna D."/>
            <person name="Bomhoff M."/>
            <person name="Boyd L."/>
            <person name="Currie J."/>
            <person name="Angelova A."/>
            <person name="Collura K."/>
            <person name="Wissotski M."/>
            <person name="Ashley E."/>
            <person name="Morrow D."/>
            <person name="Fernandes J."/>
            <person name="Walbot V."/>
            <person name="Yu Y."/>
        </authorList>
    </citation>
    <scope>NUCLEOTIDE SEQUENCE</scope>
    <source>
        <strain evidence="2">B73</strain>
    </source>
</reference>
<evidence type="ECO:0000256" key="1">
    <source>
        <dbReference type="SAM" id="MobiDB-lite"/>
    </source>
</evidence>
<name>C4J556_MAIZE</name>
<evidence type="ECO:0000313" key="2">
    <source>
        <dbReference type="EMBL" id="ACR36306.1"/>
    </source>
</evidence>
<organism evidence="2">
    <name type="scientific">Zea mays</name>
    <name type="common">Maize</name>
    <dbReference type="NCBI Taxonomy" id="4577"/>
    <lineage>
        <taxon>Eukaryota</taxon>
        <taxon>Viridiplantae</taxon>
        <taxon>Streptophyta</taxon>
        <taxon>Embryophyta</taxon>
        <taxon>Tracheophyta</taxon>
        <taxon>Spermatophyta</taxon>
        <taxon>Magnoliopsida</taxon>
        <taxon>Liliopsida</taxon>
        <taxon>Poales</taxon>
        <taxon>Poaceae</taxon>
        <taxon>PACMAD clade</taxon>
        <taxon>Panicoideae</taxon>
        <taxon>Andropogonodae</taxon>
        <taxon>Andropogoneae</taxon>
        <taxon>Tripsacinae</taxon>
        <taxon>Zea</taxon>
    </lineage>
</organism>
<dbReference type="EMBL" id="BT085953">
    <property type="protein sequence ID" value="ACR36306.1"/>
    <property type="molecule type" value="mRNA"/>
</dbReference>
<sequence>MTNRKKRMHWISLAGEGAGVVDEEGAAAEDPSEGDGPDQKPSGSTDVDVAGGRPVILVVDWAVSVDVRAVLVDELVHALALALSPVGVDVDGQATPNPVGLVGLDLLLGADDGEGGGAAAEGRQALRRHRQS</sequence>
<accession>C4J556</accession>